<dbReference type="Proteomes" id="UP000003947">
    <property type="component" value="Unassembled WGS sequence"/>
</dbReference>
<sequence>MLSGACRARDPARSAAMLNETDEPMSGKSEGRDRGLAERSVNTSVAPPTEGNSGHRIRNEGSSADRRLEENDQRKGLDRTERPITMAEGNPEP</sequence>
<dbReference type="PATRIC" id="fig|864069.3.peg.4352"/>
<evidence type="ECO:0000256" key="1">
    <source>
        <dbReference type="SAM" id="MobiDB-lite"/>
    </source>
</evidence>
<name>I4YU09_9HYPH</name>
<evidence type="ECO:0000313" key="3">
    <source>
        <dbReference type="Proteomes" id="UP000003947"/>
    </source>
</evidence>
<dbReference type="STRING" id="864069.MicloDRAFT_00040170"/>
<protein>
    <submittedName>
        <fullName evidence="2">Uncharacterized protein</fullName>
    </submittedName>
</protein>
<proteinExistence type="predicted"/>
<reference evidence="2 3" key="1">
    <citation type="submission" date="2012-02" db="EMBL/GenBank/DDBJ databases">
        <title>Improved High-Quality Draft sequence of Microvirga sp. WSM3557.</title>
        <authorList>
            <consortium name="US DOE Joint Genome Institute"/>
            <person name="Lucas S."/>
            <person name="Han J."/>
            <person name="Lapidus A."/>
            <person name="Cheng J.-F."/>
            <person name="Goodwin L."/>
            <person name="Pitluck S."/>
            <person name="Peters L."/>
            <person name="Zhang X."/>
            <person name="Detter J.C."/>
            <person name="Han C."/>
            <person name="Tapia R."/>
            <person name="Land M."/>
            <person name="Hauser L."/>
            <person name="Kyrpides N."/>
            <person name="Ivanova N."/>
            <person name="Pagani I."/>
            <person name="Brau L."/>
            <person name="Yates R."/>
            <person name="O'Hara G."/>
            <person name="Rui T."/>
            <person name="Howieson J."/>
            <person name="Reeve W."/>
            <person name="Woyke T."/>
        </authorList>
    </citation>
    <scope>NUCLEOTIDE SEQUENCE [LARGE SCALE GENOMIC DNA]</scope>
    <source>
        <strain evidence="2 3">WSM3557</strain>
    </source>
</reference>
<dbReference type="EMBL" id="JH660645">
    <property type="protein sequence ID" value="EIM27451.1"/>
    <property type="molecule type" value="Genomic_DNA"/>
</dbReference>
<feature type="compositionally biased region" description="Polar residues" evidence="1">
    <location>
        <begin position="40"/>
        <end position="52"/>
    </location>
</feature>
<feature type="compositionally biased region" description="Basic and acidic residues" evidence="1">
    <location>
        <begin position="57"/>
        <end position="82"/>
    </location>
</feature>
<accession>I4YU09</accession>
<keyword evidence="3" id="KW-1185">Reference proteome</keyword>
<dbReference type="AlphaFoldDB" id="I4YU09"/>
<feature type="region of interest" description="Disordered" evidence="1">
    <location>
        <begin position="1"/>
        <end position="93"/>
    </location>
</feature>
<dbReference type="HOGENOM" id="CLU_2396375_0_0_5"/>
<gene>
    <name evidence="2" type="ORF">MicloDRAFT_00040170</name>
</gene>
<organism evidence="2 3">
    <name type="scientific">Microvirga lotononidis</name>
    <dbReference type="NCBI Taxonomy" id="864069"/>
    <lineage>
        <taxon>Bacteria</taxon>
        <taxon>Pseudomonadati</taxon>
        <taxon>Pseudomonadota</taxon>
        <taxon>Alphaproteobacteria</taxon>
        <taxon>Hyphomicrobiales</taxon>
        <taxon>Methylobacteriaceae</taxon>
        <taxon>Microvirga</taxon>
    </lineage>
</organism>
<evidence type="ECO:0000313" key="2">
    <source>
        <dbReference type="EMBL" id="EIM27451.1"/>
    </source>
</evidence>